<evidence type="ECO:0000256" key="1">
    <source>
        <dbReference type="ARBA" id="ARBA00004236"/>
    </source>
</evidence>
<evidence type="ECO:0000259" key="6">
    <source>
        <dbReference type="PROSITE" id="PS51484"/>
    </source>
</evidence>
<dbReference type="InterPro" id="IPR055400">
    <property type="entry name" value="CEMIP_X"/>
</dbReference>
<dbReference type="STRING" id="5762.D2VTR2"/>
<dbReference type="PROSITE" id="PS51257">
    <property type="entry name" value="PROKAR_LIPOPROTEIN"/>
    <property type="match status" value="1"/>
</dbReference>
<keyword evidence="4" id="KW-0325">Glycoprotein</keyword>
<dbReference type="InParanoid" id="D2VTR2"/>
<dbReference type="EMBL" id="GG738897">
    <property type="protein sequence ID" value="EFC39770.1"/>
    <property type="molecule type" value="Genomic_DNA"/>
</dbReference>
<evidence type="ECO:0000256" key="3">
    <source>
        <dbReference type="ARBA" id="ARBA00022729"/>
    </source>
</evidence>
<name>D2VTR2_NAEGR</name>
<dbReference type="Pfam" id="PF24606">
    <property type="entry name" value="CEMIP_beta-hel"/>
    <property type="match status" value="1"/>
</dbReference>
<dbReference type="InterPro" id="IPR012334">
    <property type="entry name" value="Pectin_lyas_fold"/>
</dbReference>
<dbReference type="Gene3D" id="2.160.20.10">
    <property type="entry name" value="Single-stranded right-handed beta-helix, Pectin lyase-like"/>
    <property type="match status" value="1"/>
</dbReference>
<dbReference type="InterPro" id="IPR052387">
    <property type="entry name" value="Fibrocystin"/>
</dbReference>
<dbReference type="PANTHER" id="PTHR46769">
    <property type="entry name" value="POLYCYSTIC KIDNEY AND HEPATIC DISEASE 1 (AUTOSOMAL RECESSIVE)-LIKE 1"/>
    <property type="match status" value="1"/>
</dbReference>
<comment type="subcellular location">
    <subcellularLocation>
        <location evidence="1">Cell membrane</location>
    </subcellularLocation>
</comment>
<keyword evidence="3 5" id="KW-0732">Signal</keyword>
<dbReference type="InterPro" id="IPR019316">
    <property type="entry name" value="G8_domain"/>
</dbReference>
<dbReference type="RefSeq" id="XP_002672514.1">
    <property type="nucleotide sequence ID" value="XM_002672468.1"/>
</dbReference>
<protein>
    <recommendedName>
        <fullName evidence="6">G8 domain-containing protein</fullName>
    </recommendedName>
</protein>
<feature type="domain" description="G8" evidence="6">
    <location>
        <begin position="40"/>
        <end position="167"/>
    </location>
</feature>
<dbReference type="InterPro" id="IPR055401">
    <property type="entry name" value="CEMIP_beta-hel_dom"/>
</dbReference>
<keyword evidence="2" id="KW-1003">Cell membrane</keyword>
<evidence type="ECO:0000313" key="8">
    <source>
        <dbReference type="Proteomes" id="UP000006671"/>
    </source>
</evidence>
<feature type="signal peptide" evidence="5">
    <location>
        <begin position="1"/>
        <end position="23"/>
    </location>
</feature>
<proteinExistence type="predicted"/>
<dbReference type="AlphaFoldDB" id="D2VTR2"/>
<dbReference type="GO" id="GO:0005886">
    <property type="term" value="C:plasma membrane"/>
    <property type="evidence" value="ECO:0007669"/>
    <property type="project" value="UniProtKB-SubCell"/>
</dbReference>
<dbReference type="PANTHER" id="PTHR46769:SF2">
    <property type="entry name" value="FIBROCYSTIN-L ISOFORM 2 PRECURSOR-RELATED"/>
    <property type="match status" value="1"/>
</dbReference>
<evidence type="ECO:0000313" key="7">
    <source>
        <dbReference type="EMBL" id="EFC39770.1"/>
    </source>
</evidence>
<dbReference type="eggNOG" id="ENOG502QT0K">
    <property type="taxonomic scope" value="Eukaryota"/>
</dbReference>
<organism evidence="8">
    <name type="scientific">Naegleria gruberi</name>
    <name type="common">Amoeba</name>
    <dbReference type="NCBI Taxonomy" id="5762"/>
    <lineage>
        <taxon>Eukaryota</taxon>
        <taxon>Discoba</taxon>
        <taxon>Heterolobosea</taxon>
        <taxon>Tetramitia</taxon>
        <taxon>Eutetramitia</taxon>
        <taxon>Vahlkampfiidae</taxon>
        <taxon>Naegleria</taxon>
    </lineage>
</organism>
<evidence type="ECO:0000256" key="4">
    <source>
        <dbReference type="ARBA" id="ARBA00023180"/>
    </source>
</evidence>
<dbReference type="Pfam" id="PF10162">
    <property type="entry name" value="G8"/>
    <property type="match status" value="1"/>
</dbReference>
<evidence type="ECO:0000256" key="2">
    <source>
        <dbReference type="ARBA" id="ARBA00022475"/>
    </source>
</evidence>
<dbReference type="GeneID" id="8854296"/>
<keyword evidence="2" id="KW-0472">Membrane</keyword>
<dbReference type="SMART" id="SM01225">
    <property type="entry name" value="G8"/>
    <property type="match status" value="1"/>
</dbReference>
<dbReference type="KEGG" id="ngr:NAEGRDRAFT_72393"/>
<gene>
    <name evidence="7" type="ORF">NAEGRDRAFT_72393</name>
</gene>
<dbReference type="Pfam" id="PF24605">
    <property type="entry name" value="CEMIP_X"/>
    <property type="match status" value="1"/>
</dbReference>
<dbReference type="PROSITE" id="PS51484">
    <property type="entry name" value="G8"/>
    <property type="match status" value="1"/>
</dbReference>
<sequence length="1243" mass="136711">MKLLALLASLLVISACWFGFANGQACPYGQSGLVDFSSLSNYTVAESAIVITSGQKVLIKTSPPVKYGSITVQSGGSLIFDNKFMNINVNHIRVEGNASFIMGSTSCPIYKKITITFYGPRSTENTLGTDPYDNANLGNKGIAFLTGATVQVVGQLINDKAWTRLNATALKNTSSITLKESVTGMWSVGDDILLTSTDYGEVVDFKIMNDTSRNWQRGVAFPDQNEKATIKAISADGLTLTLESPLNFTHVGKDYTFSEVALLTRRIVFKGDDSSDASSFGSHLIVRLVKQFQFVGVELRNVGQKGLMGRYGLHLHLLKDTSKQISTQFMIANNAIWNSYQRCIVIHDSRNILVKNNICFNITGHAFYLEDGSEFGNEFRNNLGVKVNPVGDADQLQIIPSDCDASVYWITNPNNTFIGNVAVGGKFGFWLSFPVFPVGMSATIYAGQDFNPRRTAMAPFEDNVAHSSITGLWIDEMLLSDGTLETEGYYPLNGSASFFRFTAYKNRDYGAWVKGGVLYLENFLAFDNNVQITAPKGPTITRNSIMIGETSNVGDSSFRSKVDVGGRTRPQLYASDELIIRGYEVYEDDGPQLLYNCTFINFIPDAYKASGAVSHRSRKQLESAVNKLFGLTFINSNKFYALNNTPYDNQRMGIWADLDGSISGFPSGGWIVGQDPLNAFSGCVSNSDWSAYGCPATGEMFVQLRVGNNEFTTYNTTSSKGVAQPELKNANIITPRMYVVDQLRNIQGPSNGSPGGNDNTWVIQYNLLNRGFYGLRWPNDHPTPRDLSVSLKNAVNYDWIVLAIQYPNKTDFKITWSESGSSNTYPVTWASSLAEVMVSPNELAYYNQTTEHLYVKLQNRVPRDDFENVYPFSDYHSVGLIRIVATCPNNNCAPSKFGNPTSSKLVYNTLMKEDRFVGNLEVCQQKAVNSSLIGSNGSGKVFAFWDFKAKLLDFTVFHNLNLIATEISVGIGAVGTQERIIHPGLDNPISPYGVSRFLLDLSYQEQVALLKGQMFVKLSTTQNPTGHLRAQLYCSNSTTSTCALPPPIANATDSCVNYGTFGNAFFTDNLNSFSTVTGNGDASYEVNGEGGLCGNAIKMIMGSGDVYLERTNGLSGAAYSHFEFFVRVSDNYGPLNISVTAFGKQVIVKKEHVLNYKIDNTTARVRIPISEFTTSSFSLKKLRFSLTEPSTILRTFHVDTIQVVKSDDLMIPGMASSEFSYFGKVATCGSSLNPDYDPLTIKK</sequence>
<dbReference type="VEuPathDB" id="AmoebaDB:NAEGRDRAFT_72393"/>
<evidence type="ECO:0000256" key="5">
    <source>
        <dbReference type="SAM" id="SignalP"/>
    </source>
</evidence>
<accession>D2VTR2</accession>
<dbReference type="InterPro" id="IPR011050">
    <property type="entry name" value="Pectin_lyase_fold/virulence"/>
</dbReference>
<dbReference type="SUPFAM" id="SSF51126">
    <property type="entry name" value="Pectin lyase-like"/>
    <property type="match status" value="1"/>
</dbReference>
<dbReference type="Proteomes" id="UP000006671">
    <property type="component" value="Unassembled WGS sequence"/>
</dbReference>
<dbReference type="OrthoDB" id="2016282at2759"/>
<feature type="chain" id="PRO_5003038386" description="G8 domain-containing protein" evidence="5">
    <location>
        <begin position="24"/>
        <end position="1243"/>
    </location>
</feature>
<keyword evidence="8" id="KW-1185">Reference proteome</keyword>
<reference evidence="7 8" key="1">
    <citation type="journal article" date="2010" name="Cell">
        <title>The genome of Naegleria gruberi illuminates early eukaryotic versatility.</title>
        <authorList>
            <person name="Fritz-Laylin L.K."/>
            <person name="Prochnik S.E."/>
            <person name="Ginger M.L."/>
            <person name="Dacks J.B."/>
            <person name="Carpenter M.L."/>
            <person name="Field M.C."/>
            <person name="Kuo A."/>
            <person name="Paredez A."/>
            <person name="Chapman J."/>
            <person name="Pham J."/>
            <person name="Shu S."/>
            <person name="Neupane R."/>
            <person name="Cipriano M."/>
            <person name="Mancuso J."/>
            <person name="Tu H."/>
            <person name="Salamov A."/>
            <person name="Lindquist E."/>
            <person name="Shapiro H."/>
            <person name="Lucas S."/>
            <person name="Grigoriev I.V."/>
            <person name="Cande W.Z."/>
            <person name="Fulton C."/>
            <person name="Rokhsar D.S."/>
            <person name="Dawson S.C."/>
        </authorList>
    </citation>
    <scope>NUCLEOTIDE SEQUENCE [LARGE SCALE GENOMIC DNA]</scope>
    <source>
        <strain evidence="7 8">NEG-M</strain>
    </source>
</reference>